<feature type="region of interest" description="Disordered" evidence="1">
    <location>
        <begin position="148"/>
        <end position="182"/>
    </location>
</feature>
<accession>A0ABT0REL7</accession>
<protein>
    <recommendedName>
        <fullName evidence="4">Cell envelope biogenesis protein TolA</fullName>
    </recommendedName>
</protein>
<organism evidence="2 3">
    <name type="scientific">Sphingomonas anseongensis</name>
    <dbReference type="NCBI Taxonomy" id="2908207"/>
    <lineage>
        <taxon>Bacteria</taxon>
        <taxon>Pseudomonadati</taxon>
        <taxon>Pseudomonadota</taxon>
        <taxon>Alphaproteobacteria</taxon>
        <taxon>Sphingomonadales</taxon>
        <taxon>Sphingomonadaceae</taxon>
        <taxon>Sphingomonas</taxon>
    </lineage>
</organism>
<evidence type="ECO:0000256" key="1">
    <source>
        <dbReference type="SAM" id="MobiDB-lite"/>
    </source>
</evidence>
<dbReference type="Proteomes" id="UP001165343">
    <property type="component" value="Unassembled WGS sequence"/>
</dbReference>
<dbReference type="RefSeq" id="WP_249867670.1">
    <property type="nucleotide sequence ID" value="NZ_JAMGBC010000001.1"/>
</dbReference>
<reference evidence="2" key="1">
    <citation type="submission" date="2022-05" db="EMBL/GenBank/DDBJ databases">
        <authorList>
            <person name="Jo J.-H."/>
            <person name="Im W.-T."/>
        </authorList>
    </citation>
    <scope>NUCLEOTIDE SEQUENCE</scope>
    <source>
        <strain evidence="2">RG327</strain>
    </source>
</reference>
<proteinExistence type="predicted"/>
<evidence type="ECO:0000313" key="2">
    <source>
        <dbReference type="EMBL" id="MCL6678730.1"/>
    </source>
</evidence>
<name>A0ABT0REL7_9SPHN</name>
<evidence type="ECO:0008006" key="4">
    <source>
        <dbReference type="Google" id="ProtNLM"/>
    </source>
</evidence>
<dbReference type="EMBL" id="JAMGBC010000001">
    <property type="protein sequence ID" value="MCL6678730.1"/>
    <property type="molecule type" value="Genomic_DNA"/>
</dbReference>
<feature type="region of interest" description="Disordered" evidence="1">
    <location>
        <begin position="82"/>
        <end position="119"/>
    </location>
</feature>
<keyword evidence="3" id="KW-1185">Reference proteome</keyword>
<evidence type="ECO:0000313" key="3">
    <source>
        <dbReference type="Proteomes" id="UP001165343"/>
    </source>
</evidence>
<gene>
    <name evidence="2" type="ORF">LZ519_05275</name>
</gene>
<sequence length="182" mass="20687">MAAPKRRQKLKVYRTPIGFHDAFVAAPSQKAALEAWGADTNLFGRGIAEQVTDAKLTKVPLENPGQVVKVLRGTAAEQLAALEAQETPKRRKAQEPEIVPTRSKKRLPKPSRAALAKAQEALDRIEKRQEGEIRNLEKQQETLERKLRDLKQRHESERDKAQQRLDDERSEYEEAIRSYEAG</sequence>
<comment type="caution">
    <text evidence="2">The sequence shown here is derived from an EMBL/GenBank/DDBJ whole genome shotgun (WGS) entry which is preliminary data.</text>
</comment>